<dbReference type="Proteomes" id="UP001234916">
    <property type="component" value="Chromosome"/>
</dbReference>
<protein>
    <submittedName>
        <fullName evidence="1">Glycoside hydrolase</fullName>
    </submittedName>
</protein>
<dbReference type="Gene3D" id="2.120.10.10">
    <property type="match status" value="1"/>
</dbReference>
<dbReference type="GO" id="GO:0016787">
    <property type="term" value="F:hydrolase activity"/>
    <property type="evidence" value="ECO:0007669"/>
    <property type="project" value="UniProtKB-KW"/>
</dbReference>
<dbReference type="CDD" id="cd15482">
    <property type="entry name" value="Sialidase_non-viral"/>
    <property type="match status" value="1"/>
</dbReference>
<name>A0AA49FJJ8_9PROT</name>
<keyword evidence="1" id="KW-0378">Hydrolase</keyword>
<reference evidence="1" key="1">
    <citation type="journal article" date="2023" name="Nat. Microbiol.">
        <title>Enrichment and characterization of a nitric oxide-reducing microbial community in a continuous bioreactor.</title>
        <authorList>
            <person name="Garrido-Amador P."/>
            <person name="Stortenbeker N."/>
            <person name="Wessels H.J.C.T."/>
            <person name="Speth D.R."/>
            <person name="Garcia-Heredia I."/>
            <person name="Kartal B."/>
        </authorList>
    </citation>
    <scope>NUCLEOTIDE SEQUENCE</scope>
    <source>
        <strain evidence="1">MAG1</strain>
    </source>
</reference>
<organism evidence="1">
    <name type="scientific">Candidatus Nitricoxidivorans perseverans</name>
    <dbReference type="NCBI Taxonomy" id="2975601"/>
    <lineage>
        <taxon>Bacteria</taxon>
        <taxon>Pseudomonadati</taxon>
        <taxon>Pseudomonadota</taxon>
        <taxon>Betaproteobacteria</taxon>
        <taxon>Nitrosomonadales</taxon>
        <taxon>Sterolibacteriaceae</taxon>
        <taxon>Candidatus Nitricoxidivorans</taxon>
    </lineage>
</organism>
<dbReference type="AlphaFoldDB" id="A0AA49FJJ8"/>
<accession>A0AA49FJJ8</accession>
<dbReference type="SUPFAM" id="SSF50939">
    <property type="entry name" value="Sialidases"/>
    <property type="match status" value="1"/>
</dbReference>
<dbReference type="EMBL" id="CP107246">
    <property type="protein sequence ID" value="WIM04849.1"/>
    <property type="molecule type" value="Genomic_DNA"/>
</dbReference>
<dbReference type="KEGG" id="npv:OHM77_09055"/>
<evidence type="ECO:0000313" key="1">
    <source>
        <dbReference type="EMBL" id="WIM04849.1"/>
    </source>
</evidence>
<gene>
    <name evidence="1" type="ORF">OHM77_09055</name>
</gene>
<dbReference type="InterPro" id="IPR036278">
    <property type="entry name" value="Sialidase_sf"/>
</dbReference>
<proteinExistence type="predicted"/>
<sequence>MFLALAAGAVMAQEHAHAPPLAVGAALDAQGRLWLARVEDRRLVVSRSEDGGASFVSPAAVTPTPEAVTADAENRPKIAAAPDGAVHLTWTQNLGQKMTGHIRYARSLDGGRTFSPPVILNDDRQVISHRFDALAIDGRGGVAAVWLDARARDGKAPKGSPQTQVGIYAAVSRDGGASFGLNRKVADHSCQCCRTGLTWTREGPVAFWRHVFGKNIRDFAIAGLNGGPVLRVTDDEWEIDGCPHHGGNIAADGRGNLHIVWFTNGKKRQGIFYRRIAQTDFQRDSNAAVMSEPITLGDPARQAGHPDVAAHGDRVLASWREFDGKNLSAWAMLSEDAGANWSAPRKLAETAGAADYALPLVDARQALVVWNTAAEGLRVLRVNAP</sequence>